<dbReference type="RefSeq" id="WP_367974755.1">
    <property type="nucleotide sequence ID" value="NZ_JBFPEQ010000001.1"/>
</dbReference>
<evidence type="ECO:0000256" key="1">
    <source>
        <dbReference type="SAM" id="Phobius"/>
    </source>
</evidence>
<accession>A0ABV3S3Y6</accession>
<dbReference type="EMBL" id="JBFPER010000001">
    <property type="protein sequence ID" value="MEX0381168.1"/>
    <property type="molecule type" value="Genomic_DNA"/>
</dbReference>
<dbReference type="Proteomes" id="UP001556617">
    <property type="component" value="Unassembled WGS sequence"/>
</dbReference>
<evidence type="ECO:0008006" key="4">
    <source>
        <dbReference type="Google" id="ProtNLM"/>
    </source>
</evidence>
<proteinExistence type="predicted"/>
<name>A0ABV3S3Y6_9LACO</name>
<sequence length="80" mass="8355">MVHDCFALSVVLVPLAVVSYCCVIAAEDGSKWYPASVTPVAVSRSAFVLISPDVPLIVTVIDVEPLIVVPSVLVIVTSAC</sequence>
<reference evidence="2 3" key="1">
    <citation type="submission" date="2024-07" db="EMBL/GenBank/DDBJ databases">
        <authorList>
            <person name="Yun M."/>
        </authorList>
    </citation>
    <scope>NUCLEOTIDE SEQUENCE [LARGE SCALE GENOMIC DNA]</scope>
    <source>
        <strain evidence="2 3">MS01</strain>
    </source>
</reference>
<protein>
    <recommendedName>
        <fullName evidence="4">Secreted peptide</fullName>
    </recommendedName>
</protein>
<comment type="caution">
    <text evidence="2">The sequence shown here is derived from an EMBL/GenBank/DDBJ whole genome shotgun (WGS) entry which is preliminary data.</text>
</comment>
<keyword evidence="1" id="KW-0812">Transmembrane</keyword>
<keyword evidence="1" id="KW-1133">Transmembrane helix</keyword>
<organism evidence="2 3">
    <name type="scientific">Leuconostoc aquikimchii</name>
    <dbReference type="NCBI Taxonomy" id="3236804"/>
    <lineage>
        <taxon>Bacteria</taxon>
        <taxon>Bacillati</taxon>
        <taxon>Bacillota</taxon>
        <taxon>Bacilli</taxon>
        <taxon>Lactobacillales</taxon>
        <taxon>Lactobacillaceae</taxon>
        <taxon>Leuconostoc</taxon>
    </lineage>
</organism>
<keyword evidence="1" id="KW-0472">Membrane</keyword>
<evidence type="ECO:0000313" key="2">
    <source>
        <dbReference type="EMBL" id="MEX0381168.1"/>
    </source>
</evidence>
<feature type="transmembrane region" description="Helical" evidence="1">
    <location>
        <begin position="6"/>
        <end position="26"/>
    </location>
</feature>
<gene>
    <name evidence="2" type="ORF">AB3K24_07355</name>
</gene>
<keyword evidence="3" id="KW-1185">Reference proteome</keyword>
<evidence type="ECO:0000313" key="3">
    <source>
        <dbReference type="Proteomes" id="UP001556617"/>
    </source>
</evidence>